<keyword evidence="3" id="KW-1185">Reference proteome</keyword>
<feature type="compositionally biased region" description="Basic and acidic residues" evidence="1">
    <location>
        <begin position="30"/>
        <end position="42"/>
    </location>
</feature>
<feature type="region of interest" description="Disordered" evidence="1">
    <location>
        <begin position="30"/>
        <end position="53"/>
    </location>
</feature>
<gene>
    <name evidence="2" type="ORF">Purlil1_13338</name>
</gene>
<accession>A0ABR0BEA5</accession>
<reference evidence="2 3" key="1">
    <citation type="journal article" date="2024" name="Microbiol. Resour. Announc.">
        <title>Genome annotations for the ascomycete fungi Trichoderma harzianum, Trichoderma aggressivum, and Purpureocillium lilacinum.</title>
        <authorList>
            <person name="Beijen E.P.W."/>
            <person name="Ohm R.A."/>
        </authorList>
    </citation>
    <scope>NUCLEOTIDE SEQUENCE [LARGE SCALE GENOMIC DNA]</scope>
    <source>
        <strain evidence="2 3">CBS 150709</strain>
    </source>
</reference>
<feature type="compositionally biased region" description="Basic and acidic residues" evidence="1">
    <location>
        <begin position="147"/>
        <end position="170"/>
    </location>
</feature>
<proteinExistence type="predicted"/>
<evidence type="ECO:0000313" key="3">
    <source>
        <dbReference type="Proteomes" id="UP001287286"/>
    </source>
</evidence>
<protein>
    <submittedName>
        <fullName evidence="2">Uncharacterized protein</fullName>
    </submittedName>
</protein>
<evidence type="ECO:0000313" key="2">
    <source>
        <dbReference type="EMBL" id="KAK4071780.1"/>
    </source>
</evidence>
<evidence type="ECO:0000256" key="1">
    <source>
        <dbReference type="SAM" id="MobiDB-lite"/>
    </source>
</evidence>
<organism evidence="2 3">
    <name type="scientific">Purpureocillium lilacinum</name>
    <name type="common">Paecilomyces lilacinus</name>
    <dbReference type="NCBI Taxonomy" id="33203"/>
    <lineage>
        <taxon>Eukaryota</taxon>
        <taxon>Fungi</taxon>
        <taxon>Dikarya</taxon>
        <taxon>Ascomycota</taxon>
        <taxon>Pezizomycotina</taxon>
        <taxon>Sordariomycetes</taxon>
        <taxon>Hypocreomycetidae</taxon>
        <taxon>Hypocreales</taxon>
        <taxon>Ophiocordycipitaceae</taxon>
        <taxon>Purpureocillium</taxon>
    </lineage>
</organism>
<name>A0ABR0BEA5_PURLI</name>
<comment type="caution">
    <text evidence="2">The sequence shown here is derived from an EMBL/GenBank/DDBJ whole genome shotgun (WGS) entry which is preliminary data.</text>
</comment>
<sequence>MGSPLLWHDLMARLNQGRLDLSTLQSSLHTDRCPVRPSENDRLFSQQTHDQRPSLYPSGSVIQQFLMDISVDSATLGQLEKHAVVGRPNGANGMRAWVQKLEATQEHSVEDIIDNDSQLPGLQHSSGARNMVIGSNSLDALKTQQIETHRGAGYDQRSTKERSVPRTERPLRRRSGRHDLHNSFNKEDTYDQDRWIDTQMLAGSSLENIAQRYAANFLILQGLMLFPMEYSVDSGFMMDSNGQHSVYRGVRRMAVFPTRDLQESVLLFATRPVEGLANRPFTVDGHFSDYHHDLYVFFTVTTVTFPSVTSHRVSAHLTDFRRHDDSALPTLTSLCGSGRVGRGFPLSTGEVPCLFTLHQTVAFSMANSPVIALPLSIDGLELDWDRLPTDDSVLKAIRDSLVDKLAFICPLTEIDNLTTRLRFCTKLREAILQPPRALTPSSKAPTLSKEAKIEESMEASFFARHGTYGLTAIRVASTGNSGRRLREQWGRLRHRDREAILRFLPIVKPSPAFLTFESKISGNLSQLNSAVWRSQSQGLSLQNSIAPEMIPTPVSSVSGLRHSVSELYVPAAQNLQNRHGSFIAVRGANPCEPVQSNSLNHNQSTWTGNAQSFVDFTYRPERNVHDRGERKALLAKSLIYADFCIVFDFKCGMKQKVSQLLKGSLCTLKRSPI</sequence>
<dbReference type="EMBL" id="JAWRVI010000203">
    <property type="protein sequence ID" value="KAK4071780.1"/>
    <property type="molecule type" value="Genomic_DNA"/>
</dbReference>
<feature type="region of interest" description="Disordered" evidence="1">
    <location>
        <begin position="147"/>
        <end position="185"/>
    </location>
</feature>
<dbReference type="Proteomes" id="UP001287286">
    <property type="component" value="Unassembled WGS sequence"/>
</dbReference>